<sequence length="152" mass="17782">MNGTNNKLMQGIIVKIVLSNAIKAIPNDLSFRKEFIDFFRQYPDTLSIVDFIYQSIANDFRNEIETRSFFVERCIFGLDVNSLECITVIKKTVEEYRESMAAKNNYICLPNFSDKPPQETLRNYFSKLLPMIYAREFYTNMASNVINVMRVD</sequence>
<gene>
    <name evidence="1" type="ORF">Glove_281g53</name>
</gene>
<organism evidence="1 2">
    <name type="scientific">Diversispora epigaea</name>
    <dbReference type="NCBI Taxonomy" id="1348612"/>
    <lineage>
        <taxon>Eukaryota</taxon>
        <taxon>Fungi</taxon>
        <taxon>Fungi incertae sedis</taxon>
        <taxon>Mucoromycota</taxon>
        <taxon>Glomeromycotina</taxon>
        <taxon>Glomeromycetes</taxon>
        <taxon>Diversisporales</taxon>
        <taxon>Diversisporaceae</taxon>
        <taxon>Diversispora</taxon>
    </lineage>
</organism>
<proteinExistence type="predicted"/>
<dbReference type="AlphaFoldDB" id="A0A397I907"/>
<comment type="caution">
    <text evidence="1">The sequence shown here is derived from an EMBL/GenBank/DDBJ whole genome shotgun (WGS) entry which is preliminary data.</text>
</comment>
<evidence type="ECO:0000313" key="1">
    <source>
        <dbReference type="EMBL" id="RHZ69613.1"/>
    </source>
</evidence>
<dbReference type="STRING" id="1348612.A0A397I907"/>
<reference evidence="1 2" key="1">
    <citation type="submission" date="2018-08" db="EMBL/GenBank/DDBJ databases">
        <title>Genome and evolution of the arbuscular mycorrhizal fungus Diversispora epigaea (formerly Glomus versiforme) and its bacterial endosymbionts.</title>
        <authorList>
            <person name="Sun X."/>
            <person name="Fei Z."/>
            <person name="Harrison M."/>
        </authorList>
    </citation>
    <scope>NUCLEOTIDE SEQUENCE [LARGE SCALE GENOMIC DNA]</scope>
    <source>
        <strain evidence="1 2">IT104</strain>
    </source>
</reference>
<dbReference type="EMBL" id="PQFF01000258">
    <property type="protein sequence ID" value="RHZ69613.1"/>
    <property type="molecule type" value="Genomic_DNA"/>
</dbReference>
<dbReference type="Proteomes" id="UP000266861">
    <property type="component" value="Unassembled WGS sequence"/>
</dbReference>
<protein>
    <submittedName>
        <fullName evidence="1">Uncharacterized protein</fullName>
    </submittedName>
</protein>
<dbReference type="OrthoDB" id="28112at2759"/>
<evidence type="ECO:0000313" key="2">
    <source>
        <dbReference type="Proteomes" id="UP000266861"/>
    </source>
</evidence>
<name>A0A397I907_9GLOM</name>
<keyword evidence="2" id="KW-1185">Reference proteome</keyword>
<accession>A0A397I907</accession>